<sequence length="305" mass="35069">MLKDKVLSKESGILLYGLTPPKLKTEEDKIAVIAKKQIERIKNLEIDGLVLYDIQDETSRNDSPRPFPFMPTLSPDYYSNKYLSELDIPKVIYKSVGKYSEEDFKYWLNQETANIDCSVFVGSPSKDQVTKLSLGNAYKIKQDVNADIVLGGVTIPERHAVKGDEHLRLFNKIDKGCRFFISQCVYNINNTKNFLSDYYYTSVENNRELQPIIFTLTPCGSIKTMHFMEWLGIDIPKWLINELKHSHDILSKSIEICKMIATEIVHFAKEKNMPIGFNIESVAIRKEEIEASIDLLKDIRSLMNE</sequence>
<dbReference type="InterPro" id="IPR003171">
    <property type="entry name" value="Mehydrof_redctse-like"/>
</dbReference>
<reference evidence="7" key="1">
    <citation type="submission" date="2022-10" db="EMBL/GenBank/DDBJ databases">
        <authorList>
            <person name="Yu W.X."/>
        </authorList>
    </citation>
    <scope>NUCLEOTIDE SEQUENCE</scope>
    <source>
        <strain evidence="7">AAT</strain>
    </source>
</reference>
<keyword evidence="5 6" id="KW-0560">Oxidoreductase</keyword>
<dbReference type="GO" id="GO:0004489">
    <property type="term" value="F:methylenetetrahydrofolate reductase [NAD(P)H] activity"/>
    <property type="evidence" value="ECO:0007669"/>
    <property type="project" value="InterPro"/>
</dbReference>
<keyword evidence="4 6" id="KW-0274">FAD</keyword>
<dbReference type="AlphaFoldDB" id="A0AAE3M3A8"/>
<accession>A0AAE3M3A8</accession>
<evidence type="ECO:0000256" key="5">
    <source>
        <dbReference type="ARBA" id="ARBA00023002"/>
    </source>
</evidence>
<dbReference type="Gene3D" id="3.20.20.220">
    <property type="match status" value="1"/>
</dbReference>
<protein>
    <recommendedName>
        <fullName evidence="6">Methylenetetrahydrofolate reductase</fullName>
    </recommendedName>
</protein>
<comment type="pathway">
    <text evidence="2 6">One-carbon metabolism; tetrahydrofolate interconversion.</text>
</comment>
<dbReference type="Proteomes" id="UP001209229">
    <property type="component" value="Unassembled WGS sequence"/>
</dbReference>
<keyword evidence="8" id="KW-1185">Reference proteome</keyword>
<evidence type="ECO:0000256" key="3">
    <source>
        <dbReference type="ARBA" id="ARBA00022630"/>
    </source>
</evidence>
<dbReference type="GO" id="GO:0006555">
    <property type="term" value="P:methionine metabolic process"/>
    <property type="evidence" value="ECO:0007669"/>
    <property type="project" value="InterPro"/>
</dbReference>
<comment type="caution">
    <text evidence="7">The sequence shown here is derived from an EMBL/GenBank/DDBJ whole genome shotgun (WGS) entry which is preliminary data.</text>
</comment>
<name>A0AAE3M3A8_9BACT</name>
<evidence type="ECO:0000256" key="4">
    <source>
        <dbReference type="ARBA" id="ARBA00022827"/>
    </source>
</evidence>
<dbReference type="RefSeq" id="WP_301189552.1">
    <property type="nucleotide sequence ID" value="NZ_JAPDPJ010000008.1"/>
</dbReference>
<evidence type="ECO:0000256" key="2">
    <source>
        <dbReference type="ARBA" id="ARBA00004777"/>
    </source>
</evidence>
<comment type="cofactor">
    <cofactor evidence="1 6">
        <name>FAD</name>
        <dbReference type="ChEBI" id="CHEBI:57692"/>
    </cofactor>
</comment>
<dbReference type="SUPFAM" id="SSF51730">
    <property type="entry name" value="FAD-linked oxidoreductase"/>
    <property type="match status" value="1"/>
</dbReference>
<gene>
    <name evidence="7" type="ORF">OM075_05845</name>
</gene>
<dbReference type="InterPro" id="IPR029041">
    <property type="entry name" value="FAD-linked_oxidoreductase-like"/>
</dbReference>
<comment type="similarity">
    <text evidence="6">Belongs to the methylenetetrahydrofolate reductase family.</text>
</comment>
<organism evidence="7 8">
    <name type="scientific">Plebeiibacterium sediminum</name>
    <dbReference type="NCBI Taxonomy" id="2992112"/>
    <lineage>
        <taxon>Bacteria</taxon>
        <taxon>Pseudomonadati</taxon>
        <taxon>Bacteroidota</taxon>
        <taxon>Bacteroidia</taxon>
        <taxon>Marinilabiliales</taxon>
        <taxon>Marinilabiliaceae</taxon>
        <taxon>Plebeiibacterium</taxon>
    </lineage>
</organism>
<keyword evidence="3 6" id="KW-0285">Flavoprotein</keyword>
<evidence type="ECO:0000256" key="6">
    <source>
        <dbReference type="RuleBase" id="RU003862"/>
    </source>
</evidence>
<dbReference type="EMBL" id="JAPDPJ010000008">
    <property type="protein sequence ID" value="MCW3785980.1"/>
    <property type="molecule type" value="Genomic_DNA"/>
</dbReference>
<evidence type="ECO:0000256" key="1">
    <source>
        <dbReference type="ARBA" id="ARBA00001974"/>
    </source>
</evidence>
<evidence type="ECO:0000313" key="7">
    <source>
        <dbReference type="EMBL" id="MCW3785980.1"/>
    </source>
</evidence>
<dbReference type="Pfam" id="PF02219">
    <property type="entry name" value="MTHFR"/>
    <property type="match status" value="1"/>
</dbReference>
<evidence type="ECO:0000313" key="8">
    <source>
        <dbReference type="Proteomes" id="UP001209229"/>
    </source>
</evidence>
<proteinExistence type="inferred from homology"/>